<dbReference type="AlphaFoldDB" id="A0A533QCF1"/>
<reference evidence="1 2" key="1">
    <citation type="submission" date="2019-04" db="EMBL/GenBank/DDBJ databases">
        <title>Genome of a novel bacterium Candidatus Jettenia ecosi reconstructed from metagenome of an anammox bioreactor.</title>
        <authorList>
            <person name="Mardanov A.V."/>
            <person name="Beletsky A.V."/>
            <person name="Ravin N.V."/>
            <person name="Botchkova E.A."/>
            <person name="Litti Y.V."/>
            <person name="Nozhevnikova A.N."/>
        </authorList>
    </citation>
    <scope>NUCLEOTIDE SEQUENCE [LARGE SCALE GENOMIC DNA]</scope>
    <source>
        <strain evidence="1">J2</strain>
    </source>
</reference>
<evidence type="ECO:0000313" key="2">
    <source>
        <dbReference type="Proteomes" id="UP000319783"/>
    </source>
</evidence>
<gene>
    <name evidence="1" type="ORF">JETT_1599</name>
</gene>
<name>A0A533QCF1_9BACT</name>
<organism evidence="1 2">
    <name type="scientific">Candidatus Jettenia ecosi</name>
    <dbReference type="NCBI Taxonomy" id="2494326"/>
    <lineage>
        <taxon>Bacteria</taxon>
        <taxon>Pseudomonadati</taxon>
        <taxon>Planctomycetota</taxon>
        <taxon>Candidatus Brocadiia</taxon>
        <taxon>Candidatus Brocadiales</taxon>
        <taxon>Candidatus Brocadiaceae</taxon>
        <taxon>Candidatus Jettenia</taxon>
    </lineage>
</organism>
<comment type="caution">
    <text evidence="1">The sequence shown here is derived from an EMBL/GenBank/DDBJ whole genome shotgun (WGS) entry which is preliminary data.</text>
</comment>
<evidence type="ECO:0000313" key="1">
    <source>
        <dbReference type="EMBL" id="TLD42119.1"/>
    </source>
</evidence>
<sequence>MERIKTNDVKRKNNGTEIFFANTFIESNEMIYNNFTRISTLVNQLFLRAYTSEKVWCKNPISPRLH</sequence>
<dbReference type="EMBL" id="SULG01000027">
    <property type="protein sequence ID" value="TLD42119.1"/>
    <property type="molecule type" value="Genomic_DNA"/>
</dbReference>
<protein>
    <submittedName>
        <fullName evidence="1">Uncharacterized protein</fullName>
    </submittedName>
</protein>
<dbReference type="Proteomes" id="UP000319783">
    <property type="component" value="Unassembled WGS sequence"/>
</dbReference>
<accession>A0A533QCF1</accession>
<proteinExistence type="predicted"/>